<name>A0A8S4R9T1_9NEOP</name>
<gene>
    <name evidence="1" type="primary">jg19531</name>
    <name evidence="1" type="ORF">PAEG_LOCUS9815</name>
</gene>
<protein>
    <submittedName>
        <fullName evidence="1">Jg19531 protein</fullName>
    </submittedName>
</protein>
<comment type="caution">
    <text evidence="1">The sequence shown here is derived from an EMBL/GenBank/DDBJ whole genome shotgun (WGS) entry which is preliminary data.</text>
</comment>
<accession>A0A8S4R9T1</accession>
<organism evidence="1 2">
    <name type="scientific">Pararge aegeria aegeria</name>
    <dbReference type="NCBI Taxonomy" id="348720"/>
    <lineage>
        <taxon>Eukaryota</taxon>
        <taxon>Metazoa</taxon>
        <taxon>Ecdysozoa</taxon>
        <taxon>Arthropoda</taxon>
        <taxon>Hexapoda</taxon>
        <taxon>Insecta</taxon>
        <taxon>Pterygota</taxon>
        <taxon>Neoptera</taxon>
        <taxon>Endopterygota</taxon>
        <taxon>Lepidoptera</taxon>
        <taxon>Glossata</taxon>
        <taxon>Ditrysia</taxon>
        <taxon>Papilionoidea</taxon>
        <taxon>Nymphalidae</taxon>
        <taxon>Satyrinae</taxon>
        <taxon>Satyrini</taxon>
        <taxon>Parargina</taxon>
        <taxon>Pararge</taxon>
    </lineage>
</organism>
<keyword evidence="2" id="KW-1185">Reference proteome</keyword>
<dbReference type="Proteomes" id="UP000838756">
    <property type="component" value="Unassembled WGS sequence"/>
</dbReference>
<evidence type="ECO:0000313" key="2">
    <source>
        <dbReference type="Proteomes" id="UP000838756"/>
    </source>
</evidence>
<evidence type="ECO:0000313" key="1">
    <source>
        <dbReference type="EMBL" id="CAH2230625.1"/>
    </source>
</evidence>
<dbReference type="EMBL" id="CAKXAJ010024819">
    <property type="protein sequence ID" value="CAH2230625.1"/>
    <property type="molecule type" value="Genomic_DNA"/>
</dbReference>
<reference evidence="1" key="1">
    <citation type="submission" date="2022-03" db="EMBL/GenBank/DDBJ databases">
        <authorList>
            <person name="Lindestad O."/>
        </authorList>
    </citation>
    <scope>NUCLEOTIDE SEQUENCE</scope>
</reference>
<proteinExistence type="predicted"/>
<dbReference type="AlphaFoldDB" id="A0A8S4R9T1"/>
<sequence>MALTPRRVRFCPAVECLDICITLPSLQDNYSSTVYSPLDFVPTIAAIAPQLVPALTGTFMIYGSSHFSHDKAVPPSDVAFQYDTQ</sequence>